<dbReference type="Pfam" id="PF00149">
    <property type="entry name" value="Metallophos"/>
    <property type="match status" value="1"/>
</dbReference>
<evidence type="ECO:0008006" key="5">
    <source>
        <dbReference type="Google" id="ProtNLM"/>
    </source>
</evidence>
<reference evidence="4" key="1">
    <citation type="submission" date="2017-02" db="EMBL/GenBank/DDBJ databases">
        <authorList>
            <person name="Regsiter A."/>
            <person name="William W."/>
        </authorList>
    </citation>
    <scope>NUCLEOTIDE SEQUENCE</scope>
    <source>
        <strain evidence="4">BdmA 4</strain>
    </source>
</reference>
<dbReference type="GO" id="GO:0003993">
    <property type="term" value="F:acid phosphatase activity"/>
    <property type="evidence" value="ECO:0007669"/>
    <property type="project" value="InterPro"/>
</dbReference>
<evidence type="ECO:0000256" key="1">
    <source>
        <dbReference type="ARBA" id="ARBA00022729"/>
    </source>
</evidence>
<dbReference type="Pfam" id="PF16656">
    <property type="entry name" value="Pur_ac_phosph_N"/>
    <property type="match status" value="1"/>
</dbReference>
<dbReference type="InterPro" id="IPR004843">
    <property type="entry name" value="Calcineurin-like_PHP"/>
</dbReference>
<dbReference type="Gene3D" id="2.60.40.380">
    <property type="entry name" value="Purple acid phosphatase-like, N-terminal"/>
    <property type="match status" value="1"/>
</dbReference>
<dbReference type="SUPFAM" id="SSF49363">
    <property type="entry name" value="Purple acid phosphatase, N-terminal domain"/>
    <property type="match status" value="1"/>
</dbReference>
<dbReference type="AlphaFoldDB" id="A0A3P3XS91"/>
<evidence type="ECO:0000259" key="2">
    <source>
        <dbReference type="Pfam" id="PF00149"/>
    </source>
</evidence>
<dbReference type="InterPro" id="IPR029052">
    <property type="entry name" value="Metallo-depent_PP-like"/>
</dbReference>
<dbReference type="GO" id="GO:0046872">
    <property type="term" value="F:metal ion binding"/>
    <property type="evidence" value="ECO:0007669"/>
    <property type="project" value="InterPro"/>
</dbReference>
<dbReference type="CDD" id="cd00838">
    <property type="entry name" value="MPP_superfamily"/>
    <property type="match status" value="1"/>
</dbReference>
<feature type="domain" description="Calcineurin-like phosphoesterase" evidence="2">
    <location>
        <begin position="154"/>
        <end position="354"/>
    </location>
</feature>
<dbReference type="InterPro" id="IPR008963">
    <property type="entry name" value="Purple_acid_Pase-like_N"/>
</dbReference>
<protein>
    <recommendedName>
        <fullName evidence="5">Metallophosphoesterase</fullName>
    </recommendedName>
</protein>
<feature type="domain" description="Purple acid phosphatase N-terminal" evidence="3">
    <location>
        <begin position="44"/>
        <end position="146"/>
    </location>
</feature>
<name>A0A3P3XS91_9SPIR</name>
<organism evidence="4">
    <name type="scientific">uncultured spirochete</name>
    <dbReference type="NCBI Taxonomy" id="156406"/>
    <lineage>
        <taxon>Bacteria</taxon>
        <taxon>Pseudomonadati</taxon>
        <taxon>Spirochaetota</taxon>
        <taxon>Spirochaetia</taxon>
        <taxon>Spirochaetales</taxon>
        <taxon>environmental samples</taxon>
    </lineage>
</organism>
<dbReference type="InterPro" id="IPR039331">
    <property type="entry name" value="PAPs-like"/>
</dbReference>
<dbReference type="InterPro" id="IPR015914">
    <property type="entry name" value="PAPs_N"/>
</dbReference>
<evidence type="ECO:0000259" key="3">
    <source>
        <dbReference type="Pfam" id="PF16656"/>
    </source>
</evidence>
<dbReference type="Gene3D" id="3.60.21.10">
    <property type="match status" value="1"/>
</dbReference>
<dbReference type="SUPFAM" id="SSF56300">
    <property type="entry name" value="Metallo-dependent phosphatases"/>
    <property type="match status" value="1"/>
</dbReference>
<dbReference type="EMBL" id="FWDO01000005">
    <property type="protein sequence ID" value="SLM18949.1"/>
    <property type="molecule type" value="Genomic_DNA"/>
</dbReference>
<evidence type="ECO:0000313" key="4">
    <source>
        <dbReference type="EMBL" id="SLM18949.1"/>
    </source>
</evidence>
<sequence length="452" mass="49590">MRELKKARRAIVGIVLAALFIVAPCGLAFADEIKAAEYALSCLNISPGANASELNFAWLTPKLGKTIVQMAKATDKTSAEFPADKAVSFSGSQAIVTATTFNTDDVTAPTGLFSNKVTVNGLANSTEYVYRVGDGSNWSDTYAVSTRDPKAFGFLVVGDPQLGSKATGPKTLEADTAGWTSLLNKATALYPDSSFMLSLGDQVNDYSDRAKQDAEYLTYFSPKQLRSLPVATVDGNHDFAMGEYYGYHYNLPNLSSQYGVSYGNDGDYWFRYGNALFLMLNSNTESVYTHDLFIRDAVAKNPGTTWRIACFHHAIYSEADHVNDPDIIDRRASYVPVLERYKIDIVLMGHDHAYTRTFQMLGGKPQKTQVQDTSGTVINPTGILYLTFNSGSGSKFYDWKNSSAPEAYSAARWQGKVPSFGHISISGGVFTFTEYRADDMSVIDSYSMIKTE</sequence>
<keyword evidence="1" id="KW-0732">Signal</keyword>
<proteinExistence type="predicted"/>
<dbReference type="PANTHER" id="PTHR22953">
    <property type="entry name" value="ACID PHOSPHATASE RELATED"/>
    <property type="match status" value="1"/>
</dbReference>
<accession>A0A3P3XS91</accession>
<gene>
    <name evidence="4" type="ORF">SPIRO4BDMA_50464</name>
</gene>
<dbReference type="PANTHER" id="PTHR22953:SF153">
    <property type="entry name" value="PURPLE ACID PHOSPHATASE"/>
    <property type="match status" value="1"/>
</dbReference>